<name>A0A3M4XTN5_9PSED</name>
<accession>A0A3M4XTN5</accession>
<dbReference type="RefSeq" id="WP_096114217.1">
    <property type="nucleotide sequence ID" value="NZ_RBSD01000206.1"/>
</dbReference>
<reference evidence="1 2" key="1">
    <citation type="submission" date="2018-08" db="EMBL/GenBank/DDBJ databases">
        <title>Recombination of ecologically and evolutionarily significant loci maintains genetic cohesion in the Pseudomonas syringae species complex.</title>
        <authorList>
            <person name="Dillon M."/>
            <person name="Thakur S."/>
            <person name="Almeida R.N.D."/>
            <person name="Weir B.S."/>
            <person name="Guttman D.S."/>
        </authorList>
    </citation>
    <scope>NUCLEOTIDE SEQUENCE [LARGE SCALE GENOMIC DNA]</scope>
    <source>
        <strain evidence="1 2">ICMP 4996</strain>
    </source>
</reference>
<evidence type="ECO:0000313" key="1">
    <source>
        <dbReference type="EMBL" id="RMR79840.1"/>
    </source>
</evidence>
<dbReference type="Proteomes" id="UP000268004">
    <property type="component" value="Unassembled WGS sequence"/>
</dbReference>
<protein>
    <submittedName>
        <fullName evidence="1">Uncharacterized protein</fullName>
    </submittedName>
</protein>
<dbReference type="AlphaFoldDB" id="A0A3M4XTN5"/>
<comment type="caution">
    <text evidence="1">The sequence shown here is derived from an EMBL/GenBank/DDBJ whole genome shotgun (WGS) entry which is preliminary data.</text>
</comment>
<dbReference type="EMBL" id="RBSD01000206">
    <property type="protein sequence ID" value="RMR79840.1"/>
    <property type="molecule type" value="Genomic_DNA"/>
</dbReference>
<proteinExistence type="predicted"/>
<sequence length="412" mass="47567">MPSPQTTESGQFNKSELALIIYMEYAKRLAFLEKPEQFARLSLSMQSIENAVDVAFPELRPHEDDGSFFIDEYWDQDEQVDFVLDTIIFGNDWLASRNPSDEAKSKIAEIADLHRSEQEELRGEFAGYYLGFIWRSFVKRRDMLALYSWWSNLSDDTFRAENFMEDDPYSSRSRPHQNEEGMKTITFYSCPVATPMKCGKSRVDAARTLDDEIIINGHLIEDSIVLVIPRSVTRPSASELELTMQFGDWEDPDPEALKIIAVPKIDPSEMTAEQRVQHENDLRWLELIQSPKRGTTAGMGLAIAVRNEHVQPERLFTRADSIAPLLEGILFWDYYHDFRFHSHYVWDRPCQKVSKAKSAAAMSDLLTEVSAKKEELSEAKTRNFDDSALQKRYEIIKTAIEAYDPKTHPWIK</sequence>
<organism evidence="1 2">
    <name type="scientific">Pseudomonas coronafaciens pv. striafaciens</name>
    <dbReference type="NCBI Taxonomy" id="235276"/>
    <lineage>
        <taxon>Bacteria</taxon>
        <taxon>Pseudomonadati</taxon>
        <taxon>Pseudomonadota</taxon>
        <taxon>Gammaproteobacteria</taxon>
        <taxon>Pseudomonadales</taxon>
        <taxon>Pseudomonadaceae</taxon>
        <taxon>Pseudomonas</taxon>
        <taxon>Pseudomonas coronafaciens</taxon>
    </lineage>
</organism>
<gene>
    <name evidence="1" type="ORF">ALP78_200098</name>
</gene>
<evidence type="ECO:0000313" key="2">
    <source>
        <dbReference type="Proteomes" id="UP000268004"/>
    </source>
</evidence>